<name>A0A1I5YZ04_9FIRM</name>
<dbReference type="Gene3D" id="2.60.120.260">
    <property type="entry name" value="Galactose-binding domain-like"/>
    <property type="match status" value="1"/>
</dbReference>
<organism evidence="1 2">
    <name type="scientific">Butyrivibrio proteoclasticus</name>
    <dbReference type="NCBI Taxonomy" id="43305"/>
    <lineage>
        <taxon>Bacteria</taxon>
        <taxon>Bacillati</taxon>
        <taxon>Bacillota</taxon>
        <taxon>Clostridia</taxon>
        <taxon>Lachnospirales</taxon>
        <taxon>Lachnospiraceae</taxon>
        <taxon>Butyrivibrio</taxon>
    </lineage>
</organism>
<reference evidence="2" key="1">
    <citation type="submission" date="2016-10" db="EMBL/GenBank/DDBJ databases">
        <authorList>
            <person name="Varghese N."/>
            <person name="Submissions S."/>
        </authorList>
    </citation>
    <scope>NUCLEOTIDE SEQUENCE [LARGE SCALE GENOMIC DNA]</scope>
    <source>
        <strain evidence="2">P18</strain>
    </source>
</reference>
<dbReference type="InterPro" id="IPR001087">
    <property type="entry name" value="GDSL"/>
</dbReference>
<evidence type="ECO:0000313" key="1">
    <source>
        <dbReference type="EMBL" id="SFQ49446.1"/>
    </source>
</evidence>
<dbReference type="SUPFAM" id="SSF52266">
    <property type="entry name" value="SGNH hydrolase"/>
    <property type="match status" value="1"/>
</dbReference>
<dbReference type="OrthoDB" id="9801375at2"/>
<dbReference type="Proteomes" id="UP000182624">
    <property type="component" value="Unassembled WGS sequence"/>
</dbReference>
<dbReference type="EMBL" id="FOXO01000065">
    <property type="protein sequence ID" value="SFQ49446.1"/>
    <property type="molecule type" value="Genomic_DNA"/>
</dbReference>
<evidence type="ECO:0000313" key="2">
    <source>
        <dbReference type="Proteomes" id="UP000182624"/>
    </source>
</evidence>
<dbReference type="RefSeq" id="WP_083413664.1">
    <property type="nucleotide sequence ID" value="NZ_FOXO01000065.1"/>
</dbReference>
<proteinExistence type="predicted"/>
<dbReference type="AlphaFoldDB" id="A0A1I5YZ04"/>
<dbReference type="InterPro" id="IPR052762">
    <property type="entry name" value="PCW_deacetylase/CE"/>
</dbReference>
<dbReference type="GO" id="GO:0016788">
    <property type="term" value="F:hydrolase activity, acting on ester bonds"/>
    <property type="evidence" value="ECO:0007669"/>
    <property type="project" value="InterPro"/>
</dbReference>
<protein>
    <submittedName>
        <fullName evidence="1">GDSL-like Lipase/Acylhydrolase family protein</fullName>
    </submittedName>
</protein>
<accession>A0A1I5YZ04</accession>
<keyword evidence="2" id="KW-1185">Reference proteome</keyword>
<dbReference type="Pfam" id="PF00657">
    <property type="entry name" value="Lipase_GDSL"/>
    <property type="match status" value="1"/>
</dbReference>
<dbReference type="InterPro" id="IPR036514">
    <property type="entry name" value="SGNH_hydro_sf"/>
</dbReference>
<keyword evidence="1" id="KW-0378">Hydrolase</keyword>
<sequence length="372" mass="41602">MAMKPQDKNKNLQYCRIDEVEQLFVHGRTNWQNDRKELPLFWNNSGVEVCTDGTELWIRVEADYSVYEPWYAVEVNGALVSRSMLQPGENDICLFRGMSAGSVKRVFFYRELQPMGQDDNCYMIVKGLYCDGQFTDVPPYGHKIEFIGDSISSGEGTYGANDDMDWIPMYMSSSHNYINMISKKMNADVRIISQGGWGVYCSWDAVRKNNIPRIYDEICGIAHGKFNESLGTANAYDSSNWQADAVVINLGTNDGTGIAAYNGSGGEIGAMADEPLSISECEKSITAFLKKLRSYYPKAHLLWVYGMLGYNISANISKAIADYMTETGDDNVSYLTLPNTLKGEFGSRMHPGLKSHEKAAEMISDFLLSKLG</sequence>
<gene>
    <name evidence="1" type="ORF">SAMN04487928_1653</name>
</gene>
<dbReference type="PANTHER" id="PTHR37834:SF2">
    <property type="entry name" value="ESTERASE, SGNH HYDROLASE-TYPE"/>
    <property type="match status" value="1"/>
</dbReference>
<dbReference type="Gene3D" id="3.40.50.1110">
    <property type="entry name" value="SGNH hydrolase"/>
    <property type="match status" value="1"/>
</dbReference>
<dbReference type="PANTHER" id="PTHR37834">
    <property type="entry name" value="GDSL-LIKE LIPASE/ACYLHYDROLASE DOMAIN PROTEIN (AFU_ORTHOLOGUE AFUA_2G00620)"/>
    <property type="match status" value="1"/>
</dbReference>